<evidence type="ECO:0000256" key="1">
    <source>
        <dbReference type="ARBA" id="ARBA00004141"/>
    </source>
</evidence>
<dbReference type="GO" id="GO:0046872">
    <property type="term" value="F:metal ion binding"/>
    <property type="evidence" value="ECO:0007669"/>
    <property type="project" value="UniProtKB-KW"/>
</dbReference>
<feature type="transmembrane region" description="Helical" evidence="9">
    <location>
        <begin position="89"/>
        <end position="110"/>
    </location>
</feature>
<evidence type="ECO:0000256" key="7">
    <source>
        <dbReference type="PIRSR" id="PIRSR600175-2"/>
    </source>
</evidence>
<accession>A0A267FPR6</accession>
<feature type="transmembrane region" description="Helical" evidence="9">
    <location>
        <begin position="471"/>
        <end position="493"/>
    </location>
</feature>
<feature type="binding site" evidence="6">
    <location>
        <position position="442"/>
    </location>
    <ligand>
        <name>Na(+)</name>
        <dbReference type="ChEBI" id="CHEBI:29101"/>
        <label>1</label>
    </ligand>
</feature>
<evidence type="ECO:0000256" key="8">
    <source>
        <dbReference type="RuleBase" id="RU003732"/>
    </source>
</evidence>
<evidence type="ECO:0000313" key="11">
    <source>
        <dbReference type="Proteomes" id="UP000215902"/>
    </source>
</evidence>
<keyword evidence="2 8" id="KW-0813">Transport</keyword>
<reference evidence="10 11" key="1">
    <citation type="submission" date="2017-06" db="EMBL/GenBank/DDBJ databases">
        <title>A platform for efficient transgenesis in Macrostomum lignano, a flatworm model organism for stem cell research.</title>
        <authorList>
            <person name="Berezikov E."/>
        </authorList>
    </citation>
    <scope>NUCLEOTIDE SEQUENCE [LARGE SCALE GENOMIC DNA]</scope>
    <source>
        <strain evidence="10">DV1</strain>
        <tissue evidence="10">Whole organism</tissue>
    </source>
</reference>
<evidence type="ECO:0000256" key="6">
    <source>
        <dbReference type="PIRSR" id="PIRSR600175-1"/>
    </source>
</evidence>
<feature type="binding site" evidence="6">
    <location>
        <position position="345"/>
    </location>
    <ligand>
        <name>Na(+)</name>
        <dbReference type="ChEBI" id="CHEBI:29101"/>
        <label>1</label>
    </ligand>
</feature>
<keyword evidence="3 8" id="KW-0812">Transmembrane</keyword>
<gene>
    <name evidence="10" type="ORF">BOX15_Mlig026618g1</name>
</gene>
<keyword evidence="11" id="KW-1185">Reference proteome</keyword>
<dbReference type="InterPro" id="IPR037272">
    <property type="entry name" value="SNS_sf"/>
</dbReference>
<dbReference type="Pfam" id="PF00209">
    <property type="entry name" value="SNF"/>
    <property type="match status" value="1"/>
</dbReference>
<keyword evidence="6" id="KW-0915">Sodium</keyword>
<comment type="similarity">
    <text evidence="8">Belongs to the sodium:neurotransmitter symporter (SNF) (TC 2.A.22) family.</text>
</comment>
<dbReference type="PRINTS" id="PR00176">
    <property type="entry name" value="NANEUSMPORT"/>
</dbReference>
<feature type="transmembrane region" description="Helical" evidence="9">
    <location>
        <begin position="289"/>
        <end position="309"/>
    </location>
</feature>
<evidence type="ECO:0000256" key="4">
    <source>
        <dbReference type="ARBA" id="ARBA00022989"/>
    </source>
</evidence>
<feature type="binding site" evidence="6">
    <location>
        <position position="72"/>
    </location>
    <ligand>
        <name>Na(+)</name>
        <dbReference type="ChEBI" id="CHEBI:29101"/>
        <label>1</label>
    </ligand>
</feature>
<dbReference type="AlphaFoldDB" id="A0A267FPR6"/>
<comment type="subcellular location">
    <subcellularLocation>
        <location evidence="1">Membrane</location>
        <topology evidence="1">Multi-pass membrane protein</topology>
    </subcellularLocation>
</comment>
<evidence type="ECO:0000256" key="3">
    <source>
        <dbReference type="ARBA" id="ARBA00022692"/>
    </source>
</evidence>
<evidence type="ECO:0000256" key="5">
    <source>
        <dbReference type="ARBA" id="ARBA00023136"/>
    </source>
</evidence>
<feature type="transmembrane region" description="Helical" evidence="9">
    <location>
        <begin position="371"/>
        <end position="396"/>
    </location>
</feature>
<dbReference type="SUPFAM" id="SSF161070">
    <property type="entry name" value="SNF-like"/>
    <property type="match status" value="1"/>
</dbReference>
<dbReference type="PANTHER" id="PTHR11616">
    <property type="entry name" value="SODIUM/CHLORIDE DEPENDENT TRANSPORTER"/>
    <property type="match status" value="1"/>
</dbReference>
<dbReference type="PROSITE" id="PS00754">
    <property type="entry name" value="NA_NEUROTRAN_SYMP_2"/>
    <property type="match status" value="1"/>
</dbReference>
<feature type="transmembrane region" description="Helical" evidence="9">
    <location>
        <begin position="505"/>
        <end position="525"/>
    </location>
</feature>
<name>A0A267FPR6_9PLAT</name>
<evidence type="ECO:0000256" key="2">
    <source>
        <dbReference type="ARBA" id="ARBA00022448"/>
    </source>
</evidence>
<feature type="binding site" evidence="6">
    <location>
        <position position="68"/>
    </location>
    <ligand>
        <name>Na(+)</name>
        <dbReference type="ChEBI" id="CHEBI:29101"/>
        <label>1</label>
    </ligand>
</feature>
<feature type="binding site" evidence="6">
    <location>
        <position position="445"/>
    </location>
    <ligand>
        <name>Na(+)</name>
        <dbReference type="ChEBI" id="CHEBI:29101"/>
        <label>1</label>
    </ligand>
</feature>
<dbReference type="GO" id="GO:0015375">
    <property type="term" value="F:glycine:sodium symporter activity"/>
    <property type="evidence" value="ECO:0007669"/>
    <property type="project" value="TreeGrafter"/>
</dbReference>
<feature type="transmembrane region" description="Helical" evidence="9">
    <location>
        <begin position="260"/>
        <end position="277"/>
    </location>
</feature>
<feature type="transmembrane region" description="Helical" evidence="9">
    <location>
        <begin position="131"/>
        <end position="158"/>
    </location>
</feature>
<dbReference type="InterPro" id="IPR000175">
    <property type="entry name" value="Na/ntran_symport"/>
</dbReference>
<feature type="binding site" evidence="6">
    <location>
        <position position="67"/>
    </location>
    <ligand>
        <name>Na(+)</name>
        <dbReference type="ChEBI" id="CHEBI:29101"/>
        <label>1</label>
    </ligand>
</feature>
<dbReference type="OrthoDB" id="6581954at2759"/>
<keyword evidence="5 9" id="KW-0472">Membrane</keyword>
<keyword evidence="7" id="KW-1015">Disulfide bond</keyword>
<feature type="transmembrane region" description="Helical" evidence="9">
    <location>
        <begin position="338"/>
        <end position="359"/>
    </location>
</feature>
<dbReference type="PROSITE" id="PS00610">
    <property type="entry name" value="NA_NEUROTRAN_SYMP_1"/>
    <property type="match status" value="1"/>
</dbReference>
<feature type="binding site" evidence="6">
    <location>
        <position position="446"/>
    </location>
    <ligand>
        <name>Na(+)</name>
        <dbReference type="ChEBI" id="CHEBI:29101"/>
        <label>1</label>
    </ligand>
</feature>
<evidence type="ECO:0000313" key="10">
    <source>
        <dbReference type="EMBL" id="PAA75771.1"/>
    </source>
</evidence>
<feature type="transmembrane region" description="Helical" evidence="9">
    <location>
        <begin position="593"/>
        <end position="614"/>
    </location>
</feature>
<organism evidence="10 11">
    <name type="scientific">Macrostomum lignano</name>
    <dbReference type="NCBI Taxonomy" id="282301"/>
    <lineage>
        <taxon>Eukaryota</taxon>
        <taxon>Metazoa</taxon>
        <taxon>Spiralia</taxon>
        <taxon>Lophotrochozoa</taxon>
        <taxon>Platyhelminthes</taxon>
        <taxon>Rhabditophora</taxon>
        <taxon>Macrostomorpha</taxon>
        <taxon>Macrostomida</taxon>
        <taxon>Macrostomidae</taxon>
        <taxon>Macrostomum</taxon>
    </lineage>
</organism>
<feature type="transmembrane region" description="Helical" evidence="9">
    <location>
        <begin position="59"/>
        <end position="77"/>
    </location>
</feature>
<keyword evidence="4 9" id="KW-1133">Transmembrane helix</keyword>
<dbReference type="PANTHER" id="PTHR11616:SF240">
    <property type="entry name" value="BLOATED TUBULES, ISOFORM B-RELATED"/>
    <property type="match status" value="1"/>
</dbReference>
<feature type="binding site" evidence="6">
    <location>
        <position position="65"/>
    </location>
    <ligand>
        <name>Na(+)</name>
        <dbReference type="ChEBI" id="CHEBI:29101"/>
        <label>1</label>
    </ligand>
</feature>
<evidence type="ECO:0000256" key="9">
    <source>
        <dbReference type="SAM" id="Phobius"/>
    </source>
</evidence>
<dbReference type="PROSITE" id="PS50267">
    <property type="entry name" value="NA_NEUROTRAN_SYMP_3"/>
    <property type="match status" value="1"/>
</dbReference>
<keyword evidence="8" id="KW-0769">Symport</keyword>
<protein>
    <recommendedName>
        <fullName evidence="8">Transporter</fullName>
    </recommendedName>
</protein>
<feature type="binding site" evidence="6">
    <location>
        <position position="377"/>
    </location>
    <ligand>
        <name>Na(+)</name>
        <dbReference type="ChEBI" id="CHEBI:29101"/>
        <label>1</label>
    </ligand>
</feature>
<sequence>MGAKEGSSYRQDVVAVKSRCWRALTWLRGTLLGSNQLANDGHVDDENQERGNWSGRLDFFLSCLGYAVGLGNVWRFPYLCYKNGGGAFFIPYCIFLFLCGMPVFCMELAIGQFSSSGPLTCWECAPLFRGIGVGMVLVSSLAAIYYNIIISWSLWYLFASFSNPLPWAECGSWSTPLCSGRLHPVTENCNNWANLTAQSNGTCWFSGRDANGTAESYLYGIYNASLARLHGIFVRASSNDYMNYVALQDKLGSFLHTGPLRWDMSLCLLLAWIIVFLSLSKGIKSSGKVVYFTALFPYAVLIILLIRGVTLPGCGNGLEFYLTPNVTKLSESGVWKDAAVQIFFSLSSSWGGLITLASYNRFKTDCIRDGMLISICNCATSVFAGFVVFSFLGYLAQELNTNVKDVAQSGVGLAFIVYPQALMKLPGSTFWAILFFLMLITLGLDSQFTCVETAVTSILDRWPHLRRYKTLMIMTFCIVVFFLGLSMCTPGGLQLLTVFDDYSGAWNVMVITILECVCIGYVYGVRRFVKDVELMTGPRIAGFLPWRYFRWWWMACWCFLTPVIVGITLVFSWVKFEPSKYDGEPLPLGAQVFGWTLTLGVLTGLFAWSAASVWQMRSDPGQLIRPTRFWGPALVRFRREVTYVPGFEIDPWGRDNSNEHSNQAKKVEDEATSHNFMNEAFNADDVKA</sequence>
<keyword evidence="6" id="KW-0479">Metal-binding</keyword>
<comment type="caution">
    <text evidence="10">The sequence shown here is derived from an EMBL/GenBank/DDBJ whole genome shotgun (WGS) entry which is preliminary data.</text>
</comment>
<feature type="transmembrane region" description="Helical" evidence="9">
    <location>
        <begin position="551"/>
        <end position="573"/>
    </location>
</feature>
<dbReference type="EMBL" id="NIVC01000863">
    <property type="protein sequence ID" value="PAA75771.1"/>
    <property type="molecule type" value="Genomic_DNA"/>
</dbReference>
<proteinExistence type="inferred from homology"/>
<dbReference type="Proteomes" id="UP000215902">
    <property type="component" value="Unassembled WGS sequence"/>
</dbReference>
<feature type="transmembrane region" description="Helical" evidence="9">
    <location>
        <begin position="430"/>
        <end position="459"/>
    </location>
</feature>
<feature type="disulfide bond" evidence="7">
    <location>
        <begin position="170"/>
        <end position="178"/>
    </location>
</feature>
<dbReference type="GO" id="GO:0005886">
    <property type="term" value="C:plasma membrane"/>
    <property type="evidence" value="ECO:0007669"/>
    <property type="project" value="TreeGrafter"/>
</dbReference>